<dbReference type="Proteomes" id="UP000623250">
    <property type="component" value="Unassembled WGS sequence"/>
</dbReference>
<name>A0A8I1GC59_9HYPH</name>
<keyword evidence="2" id="KW-1185">Reference proteome</keyword>
<keyword evidence="1" id="KW-0808">Transferase</keyword>
<dbReference type="GO" id="GO:0016301">
    <property type="term" value="F:kinase activity"/>
    <property type="evidence" value="ECO:0007669"/>
    <property type="project" value="UniProtKB-KW"/>
</dbReference>
<accession>A0A8I1GC59</accession>
<sequence length="69" mass="7585">MSLSIPELKTVAMLLLRIRTFAEDAVNVAESGGDIAVTARIKTLLFRAQDVEREIEARLAAAEKAERQS</sequence>
<evidence type="ECO:0000313" key="2">
    <source>
        <dbReference type="Proteomes" id="UP000623250"/>
    </source>
</evidence>
<organism evidence="1 2">
    <name type="scientific">Rhodomicrobium udaipurense</name>
    <dbReference type="NCBI Taxonomy" id="1202716"/>
    <lineage>
        <taxon>Bacteria</taxon>
        <taxon>Pseudomonadati</taxon>
        <taxon>Pseudomonadota</taxon>
        <taxon>Alphaproteobacteria</taxon>
        <taxon>Hyphomicrobiales</taxon>
        <taxon>Hyphomicrobiaceae</taxon>
        <taxon>Rhodomicrobium</taxon>
    </lineage>
</organism>
<dbReference type="EMBL" id="JAEMUK010000003">
    <property type="protein sequence ID" value="MBJ7542254.1"/>
    <property type="molecule type" value="Genomic_DNA"/>
</dbReference>
<dbReference type="RefSeq" id="WP_081796575.1">
    <property type="nucleotide sequence ID" value="NZ_JAEMUK010000003.1"/>
</dbReference>
<dbReference type="AlphaFoldDB" id="A0A8I1GC59"/>
<protein>
    <submittedName>
        <fullName evidence="1">Histidine kinase</fullName>
    </submittedName>
</protein>
<evidence type="ECO:0000313" key="1">
    <source>
        <dbReference type="EMBL" id="MBJ7542254.1"/>
    </source>
</evidence>
<proteinExistence type="predicted"/>
<comment type="caution">
    <text evidence="1">The sequence shown here is derived from an EMBL/GenBank/DDBJ whole genome shotgun (WGS) entry which is preliminary data.</text>
</comment>
<reference evidence="1 2" key="1">
    <citation type="submission" date="2020-12" db="EMBL/GenBank/DDBJ databases">
        <title>Revised draft genomes of Rhodomicrobium vannielii ATCC 17100 and Rhodomicrobium udaipurense JA643.</title>
        <authorList>
            <person name="Conners E.M."/>
            <person name="Davenport E.J."/>
            <person name="Bose A."/>
        </authorList>
    </citation>
    <scope>NUCLEOTIDE SEQUENCE [LARGE SCALE GENOMIC DNA]</scope>
    <source>
        <strain evidence="1 2">JA643</strain>
    </source>
</reference>
<keyword evidence="1" id="KW-0418">Kinase</keyword>
<gene>
    <name evidence="1" type="ORF">JDN41_01620</name>
</gene>